<evidence type="ECO:0000259" key="1">
    <source>
        <dbReference type="PROSITE" id="PS50835"/>
    </source>
</evidence>
<dbReference type="SUPFAM" id="SSF48726">
    <property type="entry name" value="Immunoglobulin"/>
    <property type="match status" value="1"/>
</dbReference>
<feature type="non-terminal residue" evidence="2">
    <location>
        <position position="1"/>
    </location>
</feature>
<organism evidence="2 3">
    <name type="scientific">Vidua macroura</name>
    <name type="common">Pin-tailed whydah</name>
    <dbReference type="NCBI Taxonomy" id="187451"/>
    <lineage>
        <taxon>Eukaryota</taxon>
        <taxon>Metazoa</taxon>
        <taxon>Chordata</taxon>
        <taxon>Craniata</taxon>
        <taxon>Vertebrata</taxon>
        <taxon>Euteleostomi</taxon>
        <taxon>Archelosauria</taxon>
        <taxon>Archosauria</taxon>
        <taxon>Dinosauria</taxon>
        <taxon>Saurischia</taxon>
        <taxon>Theropoda</taxon>
        <taxon>Coelurosauria</taxon>
        <taxon>Aves</taxon>
        <taxon>Neognathae</taxon>
        <taxon>Neoaves</taxon>
        <taxon>Telluraves</taxon>
        <taxon>Australaves</taxon>
        <taxon>Passeriformes</taxon>
        <taxon>Passeroidea</taxon>
        <taxon>Estrildidae</taxon>
        <taxon>Viduinae</taxon>
        <taxon>Vidua</taxon>
    </lineage>
</organism>
<sequence>PISGVSLWAQPPRAQVALGDHLVLSCVLAAGPLSFSWHWGNSGALLGTSPRLELHHVGHNDSGWYQCRVSNGDSVTKSDPLNVTVL</sequence>
<dbReference type="InterPro" id="IPR007110">
    <property type="entry name" value="Ig-like_dom"/>
</dbReference>
<dbReference type="EMBL" id="WBNN01036156">
    <property type="protein sequence ID" value="NXQ07697.1"/>
    <property type="molecule type" value="Genomic_DNA"/>
</dbReference>
<comment type="caution">
    <text evidence="2">The sequence shown here is derived from an EMBL/GenBank/DDBJ whole genome shotgun (WGS) entry which is preliminary data.</text>
</comment>
<dbReference type="Pfam" id="PF13895">
    <property type="entry name" value="Ig_2"/>
    <property type="match status" value="1"/>
</dbReference>
<name>A0A852EP51_VIDMA</name>
<gene>
    <name evidence="2" type="primary">Fcrl2_0</name>
    <name evidence="2" type="ORF">VIDMAC_R14482</name>
</gene>
<dbReference type="PROSITE" id="PS50835">
    <property type="entry name" value="IG_LIKE"/>
    <property type="match status" value="1"/>
</dbReference>
<dbReference type="InterPro" id="IPR013783">
    <property type="entry name" value="Ig-like_fold"/>
</dbReference>
<dbReference type="SMART" id="SM00408">
    <property type="entry name" value="IGc2"/>
    <property type="match status" value="1"/>
</dbReference>
<dbReference type="AlphaFoldDB" id="A0A852EP51"/>
<protein>
    <submittedName>
        <fullName evidence="2">FCRL2 protein</fullName>
    </submittedName>
</protein>
<dbReference type="Proteomes" id="UP000656497">
    <property type="component" value="Unassembled WGS sequence"/>
</dbReference>
<dbReference type="InterPro" id="IPR003598">
    <property type="entry name" value="Ig_sub2"/>
</dbReference>
<proteinExistence type="predicted"/>
<dbReference type="SMART" id="SM00409">
    <property type="entry name" value="IG"/>
    <property type="match status" value="1"/>
</dbReference>
<dbReference type="InterPro" id="IPR036179">
    <property type="entry name" value="Ig-like_dom_sf"/>
</dbReference>
<evidence type="ECO:0000313" key="2">
    <source>
        <dbReference type="EMBL" id="NXQ07697.1"/>
    </source>
</evidence>
<feature type="non-terminal residue" evidence="2">
    <location>
        <position position="86"/>
    </location>
</feature>
<reference evidence="2" key="1">
    <citation type="submission" date="2019-09" db="EMBL/GenBank/DDBJ databases">
        <title>Bird 10,000 Genomes (B10K) Project - Family phase.</title>
        <authorList>
            <person name="Zhang G."/>
        </authorList>
    </citation>
    <scope>NUCLEOTIDE SEQUENCE</scope>
    <source>
        <strain evidence="2">B10K-DU-002-50</strain>
        <tissue evidence="2">Muscle</tissue>
    </source>
</reference>
<dbReference type="InterPro" id="IPR003599">
    <property type="entry name" value="Ig_sub"/>
</dbReference>
<accession>A0A852EP51</accession>
<dbReference type="Gene3D" id="2.60.40.10">
    <property type="entry name" value="Immunoglobulins"/>
    <property type="match status" value="1"/>
</dbReference>
<evidence type="ECO:0000313" key="3">
    <source>
        <dbReference type="Proteomes" id="UP000656497"/>
    </source>
</evidence>
<keyword evidence="3" id="KW-1185">Reference proteome</keyword>
<feature type="domain" description="Ig-like" evidence="1">
    <location>
        <begin position="1"/>
        <end position="84"/>
    </location>
</feature>